<dbReference type="Pfam" id="PF05135">
    <property type="entry name" value="Phage_connect_1"/>
    <property type="match status" value="1"/>
</dbReference>
<dbReference type="CDD" id="cd08054">
    <property type="entry name" value="gp6"/>
    <property type="match status" value="2"/>
</dbReference>
<dbReference type="InterPro" id="IPR021146">
    <property type="entry name" value="Phage_gp6-like_head-tail"/>
</dbReference>
<name>A0ABU4PLH2_9SPHN</name>
<dbReference type="EMBL" id="JAWXXV010000001">
    <property type="protein sequence ID" value="MDX5984692.1"/>
    <property type="molecule type" value="Genomic_DNA"/>
</dbReference>
<reference evidence="1 2" key="1">
    <citation type="submission" date="2023-11" db="EMBL/GenBank/DDBJ databases">
        <title>MicrobeMod: A computational toolkit for identifying prokaryotic methylation and restriction-modification with nanopore sequencing.</title>
        <authorList>
            <person name="Crits-Christoph A."/>
            <person name="Kang S.C."/>
            <person name="Lee H."/>
            <person name="Ostrov N."/>
        </authorList>
    </citation>
    <scope>NUCLEOTIDE SEQUENCE [LARGE SCALE GENOMIC DNA]</scope>
    <source>
        <strain evidence="1 2">ATCC 14820</strain>
    </source>
</reference>
<keyword evidence="2" id="KW-1185">Reference proteome</keyword>
<dbReference type="Gene3D" id="1.10.3230.30">
    <property type="entry name" value="Phage gp6-like head-tail connector protein"/>
    <property type="match status" value="1"/>
</dbReference>
<proteinExistence type="predicted"/>
<evidence type="ECO:0000313" key="1">
    <source>
        <dbReference type="EMBL" id="MDX5984692.1"/>
    </source>
</evidence>
<protein>
    <submittedName>
        <fullName evidence="1">Phage head-tail connector protein</fullName>
    </submittedName>
</protein>
<gene>
    <name evidence="1" type="ORF">SIL82_10495</name>
</gene>
<comment type="caution">
    <text evidence="1">The sequence shown here is derived from an EMBL/GenBank/DDBJ whole genome shotgun (WGS) entry which is preliminary data.</text>
</comment>
<sequence>MTEPVALSDIKTHLRLDQGATDEDSYLTILLTAARRACEGRIHRAVVGTSAIATFDRFPLAPIGVPLEVPEPDALYLELEGGTVASITSILYYDGTGSVQTLDPASYVVDLDQIPARVAPLEAWPTTMRRPNAIKISYVLSPLPLDDLAAVKQAIFLLVENWYSNRGAAVVDIRGVPTELPLAVTWLLWPLTQFATS</sequence>
<dbReference type="InterPro" id="IPR011738">
    <property type="entry name" value="Phage_CHP"/>
</dbReference>
<dbReference type="RefSeq" id="WP_010403003.1">
    <property type="nucleotide sequence ID" value="NZ_JAWXXV010000001.1"/>
</dbReference>
<dbReference type="Proteomes" id="UP001279660">
    <property type="component" value="Unassembled WGS sequence"/>
</dbReference>
<organism evidence="1 2">
    <name type="scientific">Sphingomonas echinoides</name>
    <dbReference type="NCBI Taxonomy" id="59803"/>
    <lineage>
        <taxon>Bacteria</taxon>
        <taxon>Pseudomonadati</taxon>
        <taxon>Pseudomonadota</taxon>
        <taxon>Alphaproteobacteria</taxon>
        <taxon>Sphingomonadales</taxon>
        <taxon>Sphingomonadaceae</taxon>
        <taxon>Sphingomonas</taxon>
    </lineage>
</organism>
<accession>A0ABU4PLH2</accession>
<evidence type="ECO:0000313" key="2">
    <source>
        <dbReference type="Proteomes" id="UP001279660"/>
    </source>
</evidence>
<dbReference type="NCBIfam" id="TIGR02215">
    <property type="entry name" value="phage_chp_gp8"/>
    <property type="match status" value="1"/>
</dbReference>